<protein>
    <submittedName>
        <fullName evidence="2">Uncharacterized protein</fullName>
    </submittedName>
</protein>
<dbReference type="EMBL" id="LR796628">
    <property type="protein sequence ID" value="CAB4156427.1"/>
    <property type="molecule type" value="Genomic_DNA"/>
</dbReference>
<sequence length="67" mass="8088">MQTSVHFVGFRGEEFWSAVKVWGRPDFIHKWHDHRMWGDVGEGDTIVFARAKDETVSEWTWQDHELW</sequence>
<evidence type="ECO:0000313" key="2">
    <source>
        <dbReference type="EMBL" id="CAB4169478.1"/>
    </source>
</evidence>
<evidence type="ECO:0000313" key="5">
    <source>
        <dbReference type="EMBL" id="CAB4195780.1"/>
    </source>
</evidence>
<dbReference type="EMBL" id="LR797241">
    <property type="protein sequence ID" value="CAB4195780.1"/>
    <property type="molecule type" value="Genomic_DNA"/>
</dbReference>
<evidence type="ECO:0000313" key="7">
    <source>
        <dbReference type="EMBL" id="CAB5226742.1"/>
    </source>
</evidence>
<dbReference type="EMBL" id="LR798365">
    <property type="protein sequence ID" value="CAB5226742.1"/>
    <property type="molecule type" value="Genomic_DNA"/>
</dbReference>
<proteinExistence type="predicted"/>
<dbReference type="EMBL" id="LR796846">
    <property type="protein sequence ID" value="CAB4169478.1"/>
    <property type="molecule type" value="Genomic_DNA"/>
</dbReference>
<accession>A0A6J5PK15</accession>
<evidence type="ECO:0000313" key="1">
    <source>
        <dbReference type="EMBL" id="CAB4156427.1"/>
    </source>
</evidence>
<reference evidence="2" key="1">
    <citation type="submission" date="2020-05" db="EMBL/GenBank/DDBJ databases">
        <authorList>
            <person name="Chiriac C."/>
            <person name="Salcher M."/>
            <person name="Ghai R."/>
            <person name="Kavagutti S V."/>
        </authorList>
    </citation>
    <scope>NUCLEOTIDE SEQUENCE</scope>
</reference>
<dbReference type="EMBL" id="LR797154">
    <property type="protein sequence ID" value="CAB4190320.1"/>
    <property type="molecule type" value="Genomic_DNA"/>
</dbReference>
<dbReference type="EMBL" id="LR797015">
    <property type="protein sequence ID" value="CAB4181090.1"/>
    <property type="molecule type" value="Genomic_DNA"/>
</dbReference>
<evidence type="ECO:0000313" key="4">
    <source>
        <dbReference type="EMBL" id="CAB4190320.1"/>
    </source>
</evidence>
<name>A0A6J5PK15_9CAUD</name>
<evidence type="ECO:0000313" key="3">
    <source>
        <dbReference type="EMBL" id="CAB4181090.1"/>
    </source>
</evidence>
<gene>
    <name evidence="3" type="ORF">UFOVP1064_11</name>
    <name evidence="4" type="ORF">UFOVP1197_52</name>
    <name evidence="5" type="ORF">UFOVP1294_38</name>
    <name evidence="6" type="ORF">UFOVP1412_41</name>
    <name evidence="7" type="ORF">UFOVP1515_30</name>
    <name evidence="1" type="ORF">UFOVP659_64</name>
    <name evidence="2" type="ORF">UFOVP885_43</name>
</gene>
<evidence type="ECO:0000313" key="6">
    <source>
        <dbReference type="EMBL" id="CAB4210717.1"/>
    </source>
</evidence>
<organism evidence="2">
    <name type="scientific">uncultured Caudovirales phage</name>
    <dbReference type="NCBI Taxonomy" id="2100421"/>
    <lineage>
        <taxon>Viruses</taxon>
        <taxon>Duplodnaviria</taxon>
        <taxon>Heunggongvirae</taxon>
        <taxon>Uroviricota</taxon>
        <taxon>Caudoviricetes</taxon>
        <taxon>Peduoviridae</taxon>
        <taxon>Maltschvirus</taxon>
        <taxon>Maltschvirus maltsch</taxon>
    </lineage>
</organism>
<dbReference type="EMBL" id="LR797365">
    <property type="protein sequence ID" value="CAB4210717.1"/>
    <property type="molecule type" value="Genomic_DNA"/>
</dbReference>